<dbReference type="STRING" id="1797729.A3A60_01695"/>
<evidence type="ECO:0000313" key="2">
    <source>
        <dbReference type="EMBL" id="OGE09622.1"/>
    </source>
</evidence>
<evidence type="ECO:0000256" key="1">
    <source>
        <dbReference type="SAM" id="Coils"/>
    </source>
</evidence>
<evidence type="ECO:0000313" key="3">
    <source>
        <dbReference type="Proteomes" id="UP000179227"/>
    </source>
</evidence>
<dbReference type="Proteomes" id="UP000179227">
    <property type="component" value="Unassembled WGS sequence"/>
</dbReference>
<gene>
    <name evidence="2" type="ORF">A3A60_01695</name>
</gene>
<proteinExistence type="predicted"/>
<feature type="coiled-coil region" evidence="1">
    <location>
        <begin position="69"/>
        <end position="103"/>
    </location>
</feature>
<comment type="caution">
    <text evidence="2">The sequence shown here is derived from an EMBL/GenBank/DDBJ whole genome shotgun (WGS) entry which is preliminary data.</text>
</comment>
<reference evidence="2 3" key="1">
    <citation type="journal article" date="2016" name="Nat. Commun.">
        <title>Thousands of microbial genomes shed light on interconnected biogeochemical processes in an aquifer system.</title>
        <authorList>
            <person name="Anantharaman K."/>
            <person name="Brown C.T."/>
            <person name="Hug L.A."/>
            <person name="Sharon I."/>
            <person name="Castelle C.J."/>
            <person name="Probst A.J."/>
            <person name="Thomas B.C."/>
            <person name="Singh A."/>
            <person name="Wilkins M.J."/>
            <person name="Karaoz U."/>
            <person name="Brodie E.L."/>
            <person name="Williams K.H."/>
            <person name="Hubbard S.S."/>
            <person name="Banfield J.F."/>
        </authorList>
    </citation>
    <scope>NUCLEOTIDE SEQUENCE [LARGE SCALE GENOMIC DNA]</scope>
</reference>
<organism evidence="2 3">
    <name type="scientific">Candidatus Curtissbacteria bacterium RIFCSPLOWO2_01_FULL_42_26</name>
    <dbReference type="NCBI Taxonomy" id="1797729"/>
    <lineage>
        <taxon>Bacteria</taxon>
        <taxon>Candidatus Curtissiibacteriota</taxon>
    </lineage>
</organism>
<accession>A0A1F5HZS1</accession>
<dbReference type="EMBL" id="MFBS01000018">
    <property type="protein sequence ID" value="OGE09622.1"/>
    <property type="molecule type" value="Genomic_DNA"/>
</dbReference>
<keyword evidence="1" id="KW-0175">Coiled coil</keyword>
<name>A0A1F5HZS1_9BACT</name>
<protein>
    <submittedName>
        <fullName evidence="2">Uncharacterized protein</fullName>
    </submittedName>
</protein>
<sequence length="112" mass="12890">MKKTKDHFYSRVIGVDEVIVDLDNLNLTSTEKKELSDLAHLNLHTVIVDAVLSELSSADKKIFLELLARDEHEKIWQHLNEKVENIEDKITAAGEQVKKELRQDIKKTQELA</sequence>
<dbReference type="AlphaFoldDB" id="A0A1F5HZS1"/>